<sequence length="112" mass="12898">MTSHNNIMTSHTWKLSPLFNLVDCHSGESIISLSLMSWRNMPRIHQFHLRARYQGTTDYITYVPDTSIETLASTVVLPSTAYLSPGNIWTHLQFWWTRALNSCLVTANVWNT</sequence>
<evidence type="ECO:0000313" key="1">
    <source>
        <dbReference type="Ensembl" id="ENSCINP00000033959.1"/>
    </source>
</evidence>
<evidence type="ECO:0000313" key="2">
    <source>
        <dbReference type="Proteomes" id="UP000008144"/>
    </source>
</evidence>
<accession>H2XWC5</accession>
<dbReference type="InParanoid" id="H2XWC5"/>
<organism evidence="1 2">
    <name type="scientific">Ciona intestinalis</name>
    <name type="common">Transparent sea squirt</name>
    <name type="synonym">Ascidia intestinalis</name>
    <dbReference type="NCBI Taxonomy" id="7719"/>
    <lineage>
        <taxon>Eukaryota</taxon>
        <taxon>Metazoa</taxon>
        <taxon>Chordata</taxon>
        <taxon>Tunicata</taxon>
        <taxon>Ascidiacea</taxon>
        <taxon>Phlebobranchia</taxon>
        <taxon>Cionidae</taxon>
        <taxon>Ciona</taxon>
    </lineage>
</organism>
<dbReference type="HOGENOM" id="CLU_2144973_0_0_1"/>
<reference evidence="1" key="4">
    <citation type="submission" date="2025-09" db="UniProtKB">
        <authorList>
            <consortium name="Ensembl"/>
        </authorList>
    </citation>
    <scope>IDENTIFICATION</scope>
</reference>
<name>H2XWC5_CIOIN</name>
<dbReference type="AlphaFoldDB" id="H2XWC5"/>
<dbReference type="Ensembl" id="ENSCINT00000031178.1">
    <property type="protein sequence ID" value="ENSCINP00000033959.1"/>
    <property type="gene ID" value="ENSCING00000020485.1"/>
</dbReference>
<dbReference type="Proteomes" id="UP000008144">
    <property type="component" value="Chromosome 6"/>
</dbReference>
<protein>
    <submittedName>
        <fullName evidence="1">Uncharacterized protein</fullName>
    </submittedName>
</protein>
<reference evidence="1" key="2">
    <citation type="journal article" date="2008" name="Genome Biol.">
        <title>Improved genome assembly and evidence-based global gene model set for the chordate Ciona intestinalis: new insight into intron and operon populations.</title>
        <authorList>
            <person name="Satou Y."/>
            <person name="Mineta K."/>
            <person name="Ogasawara M."/>
            <person name="Sasakura Y."/>
            <person name="Shoguchi E."/>
            <person name="Ueno K."/>
            <person name="Yamada L."/>
            <person name="Matsumoto J."/>
            <person name="Wasserscheid J."/>
            <person name="Dewar K."/>
            <person name="Wiley G.B."/>
            <person name="Macmil S.L."/>
            <person name="Roe B.A."/>
            <person name="Zeller R.W."/>
            <person name="Hastings K.E."/>
            <person name="Lemaire P."/>
            <person name="Lindquist E."/>
            <person name="Endo T."/>
            <person name="Hotta K."/>
            <person name="Inaba K."/>
        </authorList>
    </citation>
    <scope>NUCLEOTIDE SEQUENCE [LARGE SCALE GENOMIC DNA]</scope>
    <source>
        <strain evidence="1">wild type</strain>
    </source>
</reference>
<reference evidence="1" key="3">
    <citation type="submission" date="2025-08" db="UniProtKB">
        <authorList>
            <consortium name="Ensembl"/>
        </authorList>
    </citation>
    <scope>IDENTIFICATION</scope>
</reference>
<reference evidence="2" key="1">
    <citation type="journal article" date="2002" name="Science">
        <title>The draft genome of Ciona intestinalis: insights into chordate and vertebrate origins.</title>
        <authorList>
            <person name="Dehal P."/>
            <person name="Satou Y."/>
            <person name="Campbell R.K."/>
            <person name="Chapman J."/>
            <person name="Degnan B."/>
            <person name="De Tomaso A."/>
            <person name="Davidson B."/>
            <person name="Di Gregorio A."/>
            <person name="Gelpke M."/>
            <person name="Goodstein D.M."/>
            <person name="Harafuji N."/>
            <person name="Hastings K.E."/>
            <person name="Ho I."/>
            <person name="Hotta K."/>
            <person name="Huang W."/>
            <person name="Kawashima T."/>
            <person name="Lemaire P."/>
            <person name="Martinez D."/>
            <person name="Meinertzhagen I.A."/>
            <person name="Necula S."/>
            <person name="Nonaka M."/>
            <person name="Putnam N."/>
            <person name="Rash S."/>
            <person name="Saiga H."/>
            <person name="Satake M."/>
            <person name="Terry A."/>
            <person name="Yamada L."/>
            <person name="Wang H.G."/>
            <person name="Awazu S."/>
            <person name="Azumi K."/>
            <person name="Boore J."/>
            <person name="Branno M."/>
            <person name="Chin-Bow S."/>
            <person name="DeSantis R."/>
            <person name="Doyle S."/>
            <person name="Francino P."/>
            <person name="Keys D.N."/>
            <person name="Haga S."/>
            <person name="Hayashi H."/>
            <person name="Hino K."/>
            <person name="Imai K.S."/>
            <person name="Inaba K."/>
            <person name="Kano S."/>
            <person name="Kobayashi K."/>
            <person name="Kobayashi M."/>
            <person name="Lee B.I."/>
            <person name="Makabe K.W."/>
            <person name="Manohar C."/>
            <person name="Matassi G."/>
            <person name="Medina M."/>
            <person name="Mochizuki Y."/>
            <person name="Mount S."/>
            <person name="Morishita T."/>
            <person name="Miura S."/>
            <person name="Nakayama A."/>
            <person name="Nishizaka S."/>
            <person name="Nomoto H."/>
            <person name="Ohta F."/>
            <person name="Oishi K."/>
            <person name="Rigoutsos I."/>
            <person name="Sano M."/>
            <person name="Sasaki A."/>
            <person name="Sasakura Y."/>
            <person name="Shoguchi E."/>
            <person name="Shin-i T."/>
            <person name="Spagnuolo A."/>
            <person name="Stainier D."/>
            <person name="Suzuki M.M."/>
            <person name="Tassy O."/>
            <person name="Takatori N."/>
            <person name="Tokuoka M."/>
            <person name="Yagi K."/>
            <person name="Yoshizaki F."/>
            <person name="Wada S."/>
            <person name="Zhang C."/>
            <person name="Hyatt P.D."/>
            <person name="Larimer F."/>
            <person name="Detter C."/>
            <person name="Doggett N."/>
            <person name="Glavina T."/>
            <person name="Hawkins T."/>
            <person name="Richardson P."/>
            <person name="Lucas S."/>
            <person name="Kohara Y."/>
            <person name="Levine M."/>
            <person name="Satoh N."/>
            <person name="Rokhsar D.S."/>
        </authorList>
    </citation>
    <scope>NUCLEOTIDE SEQUENCE [LARGE SCALE GENOMIC DNA]</scope>
</reference>
<keyword evidence="2" id="KW-1185">Reference proteome</keyword>
<dbReference type="EMBL" id="EAAA01002310">
    <property type="status" value="NOT_ANNOTATED_CDS"/>
    <property type="molecule type" value="Genomic_DNA"/>
</dbReference>
<proteinExistence type="predicted"/>